<gene>
    <name evidence="5" type="ORF">EG242_06985</name>
</gene>
<feature type="domain" description="Ketosynthase family 3 (KS3)" evidence="4">
    <location>
        <begin position="9"/>
        <end position="378"/>
    </location>
</feature>
<dbReference type="EMBL" id="RQTJ01000011">
    <property type="protein sequence ID" value="RRA95141.1"/>
    <property type="molecule type" value="Genomic_DNA"/>
</dbReference>
<dbReference type="Pfam" id="PF02801">
    <property type="entry name" value="Ketoacyl-synt_C"/>
    <property type="match status" value="1"/>
</dbReference>
<proteinExistence type="inferred from homology"/>
<dbReference type="PANTHER" id="PTHR11712:SF336">
    <property type="entry name" value="3-OXOACYL-[ACYL-CARRIER-PROTEIN] SYNTHASE, MITOCHONDRIAL"/>
    <property type="match status" value="1"/>
</dbReference>
<keyword evidence="6" id="KW-1185">Reference proteome</keyword>
<evidence type="ECO:0000313" key="6">
    <source>
        <dbReference type="Proteomes" id="UP000268372"/>
    </source>
</evidence>
<dbReference type="GO" id="GO:0006633">
    <property type="term" value="P:fatty acid biosynthetic process"/>
    <property type="evidence" value="ECO:0007669"/>
    <property type="project" value="TreeGrafter"/>
</dbReference>
<reference evidence="5 6" key="1">
    <citation type="submission" date="2018-11" db="EMBL/GenBank/DDBJ databases">
        <title>Flavobacterium sp. nov., YIM 102796 draft genome.</title>
        <authorList>
            <person name="Li G."/>
            <person name="Jiang Y."/>
        </authorList>
    </citation>
    <scope>NUCLEOTIDE SEQUENCE [LARGE SCALE GENOMIC DNA]</scope>
    <source>
        <strain evidence="5 6">YIM 102796</strain>
    </source>
</reference>
<dbReference type="Gene3D" id="3.40.47.10">
    <property type="match status" value="1"/>
</dbReference>
<evidence type="ECO:0000259" key="4">
    <source>
        <dbReference type="PROSITE" id="PS52004"/>
    </source>
</evidence>
<dbReference type="AlphaFoldDB" id="A0A3P1B2B1"/>
<name>A0A3P1B2B1_9FLAO</name>
<dbReference type="GO" id="GO:0004315">
    <property type="term" value="F:3-oxoacyl-[acyl-carrier-protein] synthase activity"/>
    <property type="evidence" value="ECO:0007669"/>
    <property type="project" value="TreeGrafter"/>
</dbReference>
<evidence type="ECO:0000313" key="5">
    <source>
        <dbReference type="EMBL" id="RRA95141.1"/>
    </source>
</evidence>
<dbReference type="Proteomes" id="UP000268372">
    <property type="component" value="Unassembled WGS sequence"/>
</dbReference>
<dbReference type="InterPro" id="IPR014030">
    <property type="entry name" value="Ketoacyl_synth_N"/>
</dbReference>
<organism evidence="5 6">
    <name type="scientific">Paenimyroides viscosum</name>
    <dbReference type="NCBI Taxonomy" id="2488729"/>
    <lineage>
        <taxon>Bacteria</taxon>
        <taxon>Pseudomonadati</taxon>
        <taxon>Bacteroidota</taxon>
        <taxon>Flavobacteriia</taxon>
        <taxon>Flavobacteriales</taxon>
        <taxon>Flavobacteriaceae</taxon>
        <taxon>Paenimyroides</taxon>
    </lineage>
</organism>
<protein>
    <submittedName>
        <fullName evidence="5">Beta-ketoacyl synthase</fullName>
    </submittedName>
</protein>
<dbReference type="RefSeq" id="WP_124899184.1">
    <property type="nucleotide sequence ID" value="NZ_RQTJ01000011.1"/>
</dbReference>
<dbReference type="Pfam" id="PF00109">
    <property type="entry name" value="ketoacyl-synt"/>
    <property type="match status" value="1"/>
</dbReference>
<evidence type="ECO:0000256" key="3">
    <source>
        <dbReference type="RuleBase" id="RU003694"/>
    </source>
</evidence>
<keyword evidence="2 3" id="KW-0808">Transferase</keyword>
<sequence length="385" mass="41724">METKRRFVVMAVFIHDTNIISPLGFSADDNFQKILSGTSAIEKVFINDKIGSVYAGKINDELFNNHFQSINADFKGSRIEKLLIAALSPIVEKNPIKHDSVLILSTTKGNIAALANNDLNGAFIDQLAKNINNYFGLKTEPIVVSNACTSGVVAISLAKRFIEMEQFTNTYVVAVDELTPFVVSGFQSFQAMSNEPCKPYDADRTGVNLGEATVAVFVSNENRTESIQILGDANINDANHISGPSRTGEGLFLSIEKALNEAQIASNQIDYISAHGTATLFNDEMEAVAFNRLNLQNVPTNSLKGYFGHTLGASGLLETVITIESLKNNVLIPSFGYQQQGTTQQISIITKKEQKALKTALKTASGFGGSNSAMILVKNSVDVRN</sequence>
<evidence type="ECO:0000256" key="2">
    <source>
        <dbReference type="ARBA" id="ARBA00022679"/>
    </source>
</evidence>
<dbReference type="SMART" id="SM00825">
    <property type="entry name" value="PKS_KS"/>
    <property type="match status" value="1"/>
</dbReference>
<evidence type="ECO:0000256" key="1">
    <source>
        <dbReference type="ARBA" id="ARBA00008467"/>
    </source>
</evidence>
<comment type="similarity">
    <text evidence="1 3">Belongs to the thiolase-like superfamily. Beta-ketoacyl-ACP synthases family.</text>
</comment>
<dbReference type="InterPro" id="IPR020841">
    <property type="entry name" value="PKS_Beta-ketoAc_synthase_dom"/>
</dbReference>
<dbReference type="InterPro" id="IPR000794">
    <property type="entry name" value="Beta-ketoacyl_synthase"/>
</dbReference>
<dbReference type="InterPro" id="IPR016039">
    <property type="entry name" value="Thiolase-like"/>
</dbReference>
<dbReference type="PROSITE" id="PS52004">
    <property type="entry name" value="KS3_2"/>
    <property type="match status" value="1"/>
</dbReference>
<dbReference type="SUPFAM" id="SSF53901">
    <property type="entry name" value="Thiolase-like"/>
    <property type="match status" value="2"/>
</dbReference>
<dbReference type="InterPro" id="IPR014031">
    <property type="entry name" value="Ketoacyl_synth_C"/>
</dbReference>
<dbReference type="PANTHER" id="PTHR11712">
    <property type="entry name" value="POLYKETIDE SYNTHASE-RELATED"/>
    <property type="match status" value="1"/>
</dbReference>
<comment type="caution">
    <text evidence="5">The sequence shown here is derived from an EMBL/GenBank/DDBJ whole genome shotgun (WGS) entry which is preliminary data.</text>
</comment>
<accession>A0A3P1B2B1</accession>
<dbReference type="OrthoDB" id="9808669at2"/>